<dbReference type="Pfam" id="PF05742">
    <property type="entry name" value="TANGO2"/>
    <property type="match status" value="1"/>
</dbReference>
<dbReference type="InterPro" id="IPR008551">
    <property type="entry name" value="TANGO2"/>
</dbReference>
<protein>
    <submittedName>
        <fullName evidence="1">Transport and Golgi organisation 2, putative</fullName>
    </submittedName>
</protein>
<evidence type="ECO:0000313" key="2">
    <source>
        <dbReference type="Proteomes" id="UP000515908"/>
    </source>
</evidence>
<proteinExistence type="predicted"/>
<dbReference type="PANTHER" id="PTHR17985">
    <property type="entry name" value="SER/THR-RICH PROTEIN T10 IN DGCR REGION"/>
    <property type="match status" value="1"/>
</dbReference>
<keyword evidence="2" id="KW-1185">Reference proteome</keyword>
<name>A0A7G2CQS1_9TRYP</name>
<gene>
    <name evidence="1" type="ORF">ADEAN_000805400</name>
</gene>
<reference evidence="1 2" key="1">
    <citation type="submission" date="2020-08" db="EMBL/GenBank/DDBJ databases">
        <authorList>
            <person name="Newling K."/>
            <person name="Davey J."/>
            <person name="Forrester S."/>
        </authorList>
    </citation>
    <scope>NUCLEOTIDE SEQUENCE [LARGE SCALE GENOMIC DNA]</scope>
    <source>
        <strain evidence="2">Crithidia deanei Carvalho (ATCC PRA-265)</strain>
    </source>
</reference>
<dbReference type="VEuPathDB" id="TriTrypDB:ADEAN_000805400"/>
<accession>A0A7G2CQS1</accession>
<organism evidence="1 2">
    <name type="scientific">Angomonas deanei</name>
    <dbReference type="NCBI Taxonomy" id="59799"/>
    <lineage>
        <taxon>Eukaryota</taxon>
        <taxon>Discoba</taxon>
        <taxon>Euglenozoa</taxon>
        <taxon>Kinetoplastea</taxon>
        <taxon>Metakinetoplastina</taxon>
        <taxon>Trypanosomatida</taxon>
        <taxon>Trypanosomatidae</taxon>
        <taxon>Strigomonadinae</taxon>
        <taxon>Angomonas</taxon>
    </lineage>
</organism>
<dbReference type="Proteomes" id="UP000515908">
    <property type="component" value="Chromosome 17"/>
</dbReference>
<sequence>MCIIAFITNCCERFPFVLINNRDELLDRFTHPLALDPATGLLWAVDGVAGGSWLGINVFSGRLATVTNCRRVPSAPLMGRPVTATGWRGAAPLEESLRYTTVAKAVGVDGAERKTLVYDPPTSRGTIIKEFLHGGDLPRVDGTCGTGVPPSLQPPYYAGYNLLTCESVFGKPPGKDTTPFSMEYTSNRFYAPHRQTAQNSTVHCLQNTFIDNWAEPKSRLLRDLFQEQLDRTLLPLRAGQAVDAKAVASQFADYCLCAQPNFDLLADVRRLEGLSEKSETAEKELHDLRELLHSTNPFSGFTKSELENHFKLSPSDYADSFDEKKISHDVLKEAYLQKNIFVPAQANYGTEMQSMVLVERQPGCEALPIVHFLQRRVQNKENEPVQFDKWVHYTIVGKTVELVE</sequence>
<dbReference type="EMBL" id="LR877161">
    <property type="protein sequence ID" value="CAD2220532.1"/>
    <property type="molecule type" value="Genomic_DNA"/>
</dbReference>
<dbReference type="AlphaFoldDB" id="A0A7G2CQS1"/>
<evidence type="ECO:0000313" key="1">
    <source>
        <dbReference type="EMBL" id="CAD2220532.1"/>
    </source>
</evidence>
<dbReference type="PANTHER" id="PTHR17985:SF8">
    <property type="entry name" value="TRANSPORT AND GOLGI ORGANIZATION PROTEIN 2 HOMOLOG"/>
    <property type="match status" value="1"/>
</dbReference>